<dbReference type="InterPro" id="IPR023214">
    <property type="entry name" value="HAD_sf"/>
</dbReference>
<dbReference type="SFLD" id="SFLDG01139">
    <property type="entry name" value="C2.A:_Pyridoxal_Phosphate_Phos"/>
    <property type="match status" value="1"/>
</dbReference>
<dbReference type="SUPFAM" id="SSF56784">
    <property type="entry name" value="HAD-like"/>
    <property type="match status" value="1"/>
</dbReference>
<dbReference type="Pfam" id="PF13344">
    <property type="entry name" value="Hydrolase_6"/>
    <property type="match status" value="1"/>
</dbReference>
<dbReference type="GO" id="GO:0005737">
    <property type="term" value="C:cytoplasm"/>
    <property type="evidence" value="ECO:0007669"/>
    <property type="project" value="TreeGrafter"/>
</dbReference>
<dbReference type="SFLD" id="SFLDS00003">
    <property type="entry name" value="Haloacid_Dehalogenase"/>
    <property type="match status" value="1"/>
</dbReference>
<dbReference type="PANTHER" id="PTHR19288:SF46">
    <property type="entry name" value="HALOACID DEHALOGENASE-LIKE HYDROLASE DOMAIN-CONTAINING PROTEIN 2"/>
    <property type="match status" value="1"/>
</dbReference>
<dbReference type="Gene3D" id="3.40.50.1000">
    <property type="entry name" value="HAD superfamily/HAD-like"/>
    <property type="match status" value="2"/>
</dbReference>
<dbReference type="NCBIfam" id="TIGR01460">
    <property type="entry name" value="HAD-SF-IIA"/>
    <property type="match status" value="1"/>
</dbReference>
<reference evidence="4" key="1">
    <citation type="journal article" date="2020" name="mSystems">
        <title>Genome- and Community-Level Interaction Insights into Carbon Utilization and Element Cycling Functions of Hydrothermarchaeota in Hydrothermal Sediment.</title>
        <authorList>
            <person name="Zhou Z."/>
            <person name="Liu Y."/>
            <person name="Xu W."/>
            <person name="Pan J."/>
            <person name="Luo Z.H."/>
            <person name="Li M."/>
        </authorList>
    </citation>
    <scope>NUCLEOTIDE SEQUENCE [LARGE SCALE GENOMIC DNA]</scope>
    <source>
        <strain evidence="4">SpSt-468</strain>
    </source>
</reference>
<sequence>MASLERKGIDCSAFIIDLDGCIYRGDKAIEGAAEAVDTIRANGKRLLFLTNNSTKTPSEYAAKLSSLGIKAHRGEILTSSVATAHYLKSYGKGRCYVIGQEGLLSALKEGGFELLDETHSSEADYVVCGLDMGLTYAKISAACFAIQKGAKFIATNPDPNLPVQGGYLPGAGSIMKAVQTATGRRPIIIGKPSRIIMDIALEILKCPPGRAMIVGDTLKMDIQAGKNAGMFTALVLTGSTTIMQVRRSKIKPDLILEGIHELSDILNE</sequence>
<dbReference type="PIRSF" id="PIRSF000915">
    <property type="entry name" value="PGP-type_phosphatase"/>
    <property type="match status" value="1"/>
</dbReference>
<protein>
    <submittedName>
        <fullName evidence="4">HAD-IIA family hydrolase</fullName>
    </submittedName>
</protein>
<comment type="caution">
    <text evidence="4">The sequence shown here is derived from an EMBL/GenBank/DDBJ whole genome shotgun (WGS) entry which is preliminary data.</text>
</comment>
<keyword evidence="2 4" id="KW-0378">Hydrolase</keyword>
<dbReference type="Pfam" id="PF13242">
    <property type="entry name" value="Hydrolase_like"/>
    <property type="match status" value="1"/>
</dbReference>
<name>A0A7C3J2E0_9CREN</name>
<keyword evidence="3" id="KW-0460">Magnesium</keyword>
<dbReference type="InterPro" id="IPR006357">
    <property type="entry name" value="HAD-SF_hydro_IIA"/>
</dbReference>
<dbReference type="GO" id="GO:0046872">
    <property type="term" value="F:metal ion binding"/>
    <property type="evidence" value="ECO:0007669"/>
    <property type="project" value="UniProtKB-KW"/>
</dbReference>
<evidence type="ECO:0000313" key="4">
    <source>
        <dbReference type="EMBL" id="HFK20559.1"/>
    </source>
</evidence>
<proteinExistence type="predicted"/>
<dbReference type="GO" id="GO:0016791">
    <property type="term" value="F:phosphatase activity"/>
    <property type="evidence" value="ECO:0007669"/>
    <property type="project" value="TreeGrafter"/>
</dbReference>
<dbReference type="PANTHER" id="PTHR19288">
    <property type="entry name" value="4-NITROPHENYLPHOSPHATASE-RELATED"/>
    <property type="match status" value="1"/>
</dbReference>
<accession>A0A7C3J2E0</accession>
<dbReference type="FunFam" id="3.40.50.1000:FF:000053">
    <property type="entry name" value="TIGR01457 family HAD hydrolase"/>
    <property type="match status" value="1"/>
</dbReference>
<keyword evidence="1" id="KW-0479">Metal-binding</keyword>
<evidence type="ECO:0000256" key="1">
    <source>
        <dbReference type="ARBA" id="ARBA00022723"/>
    </source>
</evidence>
<organism evidence="4">
    <name type="scientific">Candidatus Methanomethylicus mesodigestus</name>
    <dbReference type="NCBI Taxonomy" id="1867258"/>
    <lineage>
        <taxon>Archaea</taxon>
        <taxon>Thermoproteota</taxon>
        <taxon>Methanosuratincolia</taxon>
        <taxon>Candidatus Methanomethylicales</taxon>
        <taxon>Candidatus Methanomethylicaceae</taxon>
        <taxon>Candidatus Methanomethylicus</taxon>
    </lineage>
</organism>
<dbReference type="EMBL" id="DSTX01000007">
    <property type="protein sequence ID" value="HFK20559.1"/>
    <property type="molecule type" value="Genomic_DNA"/>
</dbReference>
<evidence type="ECO:0000256" key="2">
    <source>
        <dbReference type="ARBA" id="ARBA00022801"/>
    </source>
</evidence>
<evidence type="ECO:0000256" key="3">
    <source>
        <dbReference type="ARBA" id="ARBA00022842"/>
    </source>
</evidence>
<gene>
    <name evidence="4" type="ORF">ENS19_04670</name>
</gene>
<dbReference type="InterPro" id="IPR036412">
    <property type="entry name" value="HAD-like_sf"/>
</dbReference>
<dbReference type="AlphaFoldDB" id="A0A7C3J2E0"/>